<gene>
    <name evidence="5" type="ORF">AB5S05_06190</name>
</gene>
<dbReference type="Proteomes" id="UP001560296">
    <property type="component" value="Unassembled WGS sequence"/>
</dbReference>
<dbReference type="InterPro" id="IPR008707">
    <property type="entry name" value="B-propeller_PilY1"/>
</dbReference>
<name>A0ABV3YRA4_9PSED</name>
<dbReference type="Pfam" id="PF05567">
    <property type="entry name" value="T4P_PilY1"/>
    <property type="match status" value="1"/>
</dbReference>
<evidence type="ECO:0000256" key="1">
    <source>
        <dbReference type="ARBA" id="ARBA00022723"/>
    </source>
</evidence>
<dbReference type="EMBL" id="JBFTEG010000003">
    <property type="protein sequence ID" value="MEX6501649.1"/>
    <property type="molecule type" value="Genomic_DNA"/>
</dbReference>
<feature type="signal peptide" evidence="3">
    <location>
        <begin position="1"/>
        <end position="21"/>
    </location>
</feature>
<organism evidence="5 6">
    <name type="scientific">Pseudomonas zhanjiangensis</name>
    <dbReference type="NCBI Taxonomy" id="3239015"/>
    <lineage>
        <taxon>Bacteria</taxon>
        <taxon>Pseudomonadati</taxon>
        <taxon>Pseudomonadota</taxon>
        <taxon>Gammaproteobacteria</taxon>
        <taxon>Pseudomonadales</taxon>
        <taxon>Pseudomonadaceae</taxon>
        <taxon>Pseudomonas</taxon>
    </lineage>
</organism>
<evidence type="ECO:0000313" key="6">
    <source>
        <dbReference type="Proteomes" id="UP001560296"/>
    </source>
</evidence>
<dbReference type="RefSeq" id="WP_369286619.1">
    <property type="nucleotide sequence ID" value="NZ_JBFTEG010000003.1"/>
</dbReference>
<dbReference type="Gene3D" id="3.40.50.410">
    <property type="entry name" value="von Willebrand factor, type A domain"/>
    <property type="match status" value="1"/>
</dbReference>
<dbReference type="SUPFAM" id="SSF53300">
    <property type="entry name" value="vWA-like"/>
    <property type="match status" value="1"/>
</dbReference>
<accession>A0ABV3YRA4</accession>
<keyword evidence="1" id="KW-0479">Metal-binding</keyword>
<reference evidence="5 6" key="1">
    <citation type="submission" date="2024-07" db="EMBL/GenBank/DDBJ databases">
        <authorList>
            <person name="Li M."/>
        </authorList>
    </citation>
    <scope>NUCLEOTIDE SEQUENCE [LARGE SCALE GENOMIC DNA]</scope>
    <source>
        <strain evidence="5 6">25A3E</strain>
    </source>
</reference>
<evidence type="ECO:0000313" key="5">
    <source>
        <dbReference type="EMBL" id="MEX6501649.1"/>
    </source>
</evidence>
<evidence type="ECO:0000256" key="2">
    <source>
        <dbReference type="ARBA" id="ARBA00022837"/>
    </source>
</evidence>
<dbReference type="SUPFAM" id="SSF50969">
    <property type="entry name" value="YVTN repeat-like/Quinoprotein amine dehydrogenase"/>
    <property type="match status" value="1"/>
</dbReference>
<dbReference type="PROSITE" id="PS50234">
    <property type="entry name" value="VWFA"/>
    <property type="match status" value="1"/>
</dbReference>
<keyword evidence="3" id="KW-0732">Signal</keyword>
<proteinExistence type="predicted"/>
<feature type="chain" id="PRO_5045296284" evidence="3">
    <location>
        <begin position="22"/>
        <end position="1014"/>
    </location>
</feature>
<dbReference type="InterPro" id="IPR036465">
    <property type="entry name" value="vWFA_dom_sf"/>
</dbReference>
<sequence length="1014" mass="106512">MKTLFRLLSATLLAVNMPVHAEDIDLFVGTPPSANAAPNVLIVLDNTGNWSTPFSNEMAALSSVISGLPVDKFRVGLMMYTETGSGNSGNDGAYVRAAIRLLDSATKSKYQALVNSFDSNNDKGNSGKSAKAMAEAYRYFSAGAPYAGNNKNKTDYTGNTYNPNPAAVGAALAPSRAVWELTGNALASKTGTTYANPIASGCAKNFIIFISNGANQDSNSDTTEAEALLVAAGGSKTAIPISPSGSQDNAVDEWARFMKKSSMGITTYTVDINKVTTGQGPGWTALLKSAANVSDGKYFDVTASGTQIADALNAIFSEIQSVNSVFASVSLPVSVNTQGTYLNQVFIGMFRPDQDSFPRWAGNLKQYKLGRTNGVLKLQDADSQPAINTSTNFVTECARSFWTPTTKDNYWAFRPKGACLAVADSDVSNYPDGNVVEKGGQGYLLRGGTARTVKTCDPTFASCTSLTNFDTSNAAITPSLFGATVTATEKNELINWARGLDLNDEDTDAVTSGEMRPSSHGDIVHSRPVAINYGTEASPQVVVFYGGNDGVLRAINGNRTAGFGSVAAGAELWAFIPPEFYGNIKRLRDNTTTISYPGNTAVSPAPQPKAYGIDGPITAFKGTLAGVDKTFIYAGMRRGGRAIYAFDVTNPASPSLKWKKGCPNLGNDTGCSTGLTGIGQTWSSAHVMNASGYGSGASPMLIMGGGYDTCEDADPNSCTASSKGNKIYVLDADTGDLLKTLDTDRSVVGDVTVVPDSSGLAVYAYAADMGGNVYRITIGSAAPASWTITKIASLGCATTANCAANRKFMFGPEVVVSQGAYYLQLGSGDREKPLTSFTSAAGVTNYFFNLKDVPTDAGWLTAESANCSANLICLNSLLAITTSATPSQADLDSKPKGWHLGLASTEQVVTSAVTVFGQVAFNTHQPTAPSAGSCTSLGTNRAYSVSYKDASNLSGDRFVVLEGGGLSPSPVAGTVKLDNDEEVPFICMLDCFEPPPEYSSLARPKARVFWNIEQ</sequence>
<evidence type="ECO:0000259" key="4">
    <source>
        <dbReference type="PROSITE" id="PS50234"/>
    </source>
</evidence>
<feature type="domain" description="VWFA" evidence="4">
    <location>
        <begin position="39"/>
        <end position="319"/>
    </location>
</feature>
<keyword evidence="2" id="KW-0106">Calcium</keyword>
<evidence type="ECO:0000256" key="3">
    <source>
        <dbReference type="SAM" id="SignalP"/>
    </source>
</evidence>
<dbReference type="InterPro" id="IPR002035">
    <property type="entry name" value="VWF_A"/>
</dbReference>
<protein>
    <submittedName>
        <fullName evidence="5">Pilus assembly protein</fullName>
    </submittedName>
</protein>
<dbReference type="InterPro" id="IPR011044">
    <property type="entry name" value="Quino_amine_DH_bsu"/>
</dbReference>
<comment type="caution">
    <text evidence="5">The sequence shown here is derived from an EMBL/GenBank/DDBJ whole genome shotgun (WGS) entry which is preliminary data.</text>
</comment>
<keyword evidence="6" id="KW-1185">Reference proteome</keyword>